<evidence type="ECO:0000313" key="2">
    <source>
        <dbReference type="Proteomes" id="UP000198844"/>
    </source>
</evidence>
<accession>A0A1I7EM01</accession>
<organism evidence="1 2">
    <name type="scientific">Paraburkholderia aspalathi</name>
    <dbReference type="NCBI Taxonomy" id="1324617"/>
    <lineage>
        <taxon>Bacteria</taxon>
        <taxon>Pseudomonadati</taxon>
        <taxon>Pseudomonadota</taxon>
        <taxon>Betaproteobacteria</taxon>
        <taxon>Burkholderiales</taxon>
        <taxon>Burkholderiaceae</taxon>
        <taxon>Paraburkholderia</taxon>
    </lineage>
</organism>
<gene>
    <name evidence="1" type="ORF">SAMN05192563_1030107</name>
</gene>
<evidence type="ECO:0000313" key="1">
    <source>
        <dbReference type="EMBL" id="SFU24911.1"/>
    </source>
</evidence>
<reference evidence="1 2" key="1">
    <citation type="submission" date="2016-10" db="EMBL/GenBank/DDBJ databases">
        <authorList>
            <person name="de Groot N.N."/>
        </authorList>
    </citation>
    <scope>NUCLEOTIDE SEQUENCE [LARGE SCALE GENOMIC DNA]</scope>
    <source>
        <strain evidence="1 2">LMG 27731</strain>
    </source>
</reference>
<dbReference type="Proteomes" id="UP000198844">
    <property type="component" value="Unassembled WGS sequence"/>
</dbReference>
<dbReference type="EMBL" id="FPBH01000030">
    <property type="protein sequence ID" value="SFU24911.1"/>
    <property type="molecule type" value="Genomic_DNA"/>
</dbReference>
<name>A0A1I7EM01_9BURK</name>
<proteinExistence type="predicted"/>
<protein>
    <submittedName>
        <fullName evidence="1">Uncharacterized protein</fullName>
    </submittedName>
</protein>
<dbReference type="AlphaFoldDB" id="A0A1I7EM01"/>
<sequence length="37" mass="4000">MSGAHETAYPLLPAGLNEPELHAVYTPTAVEIRFVFG</sequence>